<protein>
    <recommendedName>
        <fullName evidence="2">histidine kinase</fullName>
        <ecNumber evidence="2">2.7.13.3</ecNumber>
    </recommendedName>
</protein>
<dbReference type="RefSeq" id="WP_205005486.1">
    <property type="nucleotide sequence ID" value="NZ_CBCRXA010000015.1"/>
</dbReference>
<evidence type="ECO:0000259" key="10">
    <source>
        <dbReference type="Pfam" id="PF07730"/>
    </source>
</evidence>
<dbReference type="EMBL" id="JAFBEV010000004">
    <property type="protein sequence ID" value="MBM7657127.1"/>
    <property type="molecule type" value="Genomic_DNA"/>
</dbReference>
<keyword evidence="3" id="KW-0597">Phosphoprotein</keyword>
<keyword evidence="12" id="KW-1185">Reference proteome</keyword>
<evidence type="ECO:0000313" key="12">
    <source>
        <dbReference type="Proteomes" id="UP000823201"/>
    </source>
</evidence>
<evidence type="ECO:0000256" key="8">
    <source>
        <dbReference type="ARBA" id="ARBA00023012"/>
    </source>
</evidence>
<evidence type="ECO:0000313" key="11">
    <source>
        <dbReference type="EMBL" id="MBM7657127.1"/>
    </source>
</evidence>
<keyword evidence="9" id="KW-1133">Transmembrane helix</keyword>
<dbReference type="Proteomes" id="UP000823201">
    <property type="component" value="Unassembled WGS sequence"/>
</dbReference>
<evidence type="ECO:0000256" key="3">
    <source>
        <dbReference type="ARBA" id="ARBA00022553"/>
    </source>
</evidence>
<dbReference type="GO" id="GO:0016301">
    <property type="term" value="F:kinase activity"/>
    <property type="evidence" value="ECO:0007669"/>
    <property type="project" value="UniProtKB-KW"/>
</dbReference>
<evidence type="ECO:0000256" key="5">
    <source>
        <dbReference type="ARBA" id="ARBA00022741"/>
    </source>
</evidence>
<keyword evidence="9" id="KW-0472">Membrane</keyword>
<comment type="catalytic activity">
    <reaction evidence="1">
        <text>ATP + protein L-histidine = ADP + protein N-phospho-L-histidine.</text>
        <dbReference type="EC" id="2.7.13.3"/>
    </reaction>
</comment>
<evidence type="ECO:0000256" key="4">
    <source>
        <dbReference type="ARBA" id="ARBA00022679"/>
    </source>
</evidence>
<feature type="transmembrane region" description="Helical" evidence="9">
    <location>
        <begin position="109"/>
        <end position="130"/>
    </location>
</feature>
<sequence length="359" mass="40292">MAPIRGYADLIDRGVLFVICFASVADSVRVEMMLSAIIASGLLCYLQRDQLRLAVICSFFIFATFFPGAGAFLPLILFDCLSRRFAPIVLLSLLFPLASLWQVKGAMHLLMTSALSLAAILLSLRAASLARLRTEYYELRDTTKELTRQLMQQNRDLLTRQDTEITVATLAERNRIARDIHDSVGHLLSSALLQVGALLAINRETAFGEPIAALKNTLSQAMDSIRNSVHHLYDQSINLQDQMNELTMTFNYCALDFDYTVRHVPERKLKEAILAISKEALVNIARHSNATHARLSLREQPAFYQLIIADNGIVTHFDPDNGIGLKNISNRVARFHGQFNIQLKNGFELFITVPKETQK</sequence>
<comment type="caution">
    <text evidence="11">The sequence shown here is derived from an EMBL/GenBank/DDBJ whole genome shotgun (WGS) entry which is preliminary data.</text>
</comment>
<gene>
    <name evidence="11" type="ORF">JOC27_000568</name>
</gene>
<keyword evidence="6 11" id="KW-0418">Kinase</keyword>
<dbReference type="InterPro" id="IPR036890">
    <property type="entry name" value="HATPase_C_sf"/>
</dbReference>
<dbReference type="Gene3D" id="1.20.5.1930">
    <property type="match status" value="1"/>
</dbReference>
<evidence type="ECO:0000256" key="6">
    <source>
        <dbReference type="ARBA" id="ARBA00022777"/>
    </source>
</evidence>
<dbReference type="Pfam" id="PF07730">
    <property type="entry name" value="HisKA_3"/>
    <property type="match status" value="1"/>
</dbReference>
<keyword evidence="5" id="KW-0547">Nucleotide-binding</keyword>
<organism evidence="11 12">
    <name type="scientific">Sporolactobacillus spathodeae</name>
    <dbReference type="NCBI Taxonomy" id="1465502"/>
    <lineage>
        <taxon>Bacteria</taxon>
        <taxon>Bacillati</taxon>
        <taxon>Bacillota</taxon>
        <taxon>Bacilli</taxon>
        <taxon>Bacillales</taxon>
        <taxon>Sporolactobacillaceae</taxon>
        <taxon>Sporolactobacillus</taxon>
    </lineage>
</organism>
<accession>A0ABS2Q5S0</accession>
<keyword evidence="8" id="KW-0902">Two-component regulatory system</keyword>
<keyword evidence="4" id="KW-0808">Transferase</keyword>
<feature type="domain" description="Signal transduction histidine kinase subgroup 3 dimerisation and phosphoacceptor" evidence="10">
    <location>
        <begin position="172"/>
        <end position="233"/>
    </location>
</feature>
<evidence type="ECO:0000256" key="2">
    <source>
        <dbReference type="ARBA" id="ARBA00012438"/>
    </source>
</evidence>
<keyword evidence="7" id="KW-0067">ATP-binding</keyword>
<dbReference type="Gene3D" id="3.30.565.10">
    <property type="entry name" value="Histidine kinase-like ATPase, C-terminal domain"/>
    <property type="match status" value="1"/>
</dbReference>
<keyword evidence="9" id="KW-0812">Transmembrane</keyword>
<dbReference type="EC" id="2.7.13.3" evidence="2"/>
<dbReference type="InterPro" id="IPR050482">
    <property type="entry name" value="Sensor_HK_TwoCompSys"/>
</dbReference>
<proteinExistence type="predicted"/>
<evidence type="ECO:0000256" key="7">
    <source>
        <dbReference type="ARBA" id="ARBA00022840"/>
    </source>
</evidence>
<evidence type="ECO:0000256" key="1">
    <source>
        <dbReference type="ARBA" id="ARBA00000085"/>
    </source>
</evidence>
<reference evidence="11 12" key="1">
    <citation type="submission" date="2021-01" db="EMBL/GenBank/DDBJ databases">
        <title>Genomic Encyclopedia of Type Strains, Phase IV (KMG-IV): sequencing the most valuable type-strain genomes for metagenomic binning, comparative biology and taxonomic classification.</title>
        <authorList>
            <person name="Goeker M."/>
        </authorList>
    </citation>
    <scope>NUCLEOTIDE SEQUENCE [LARGE SCALE GENOMIC DNA]</scope>
    <source>
        <strain evidence="11 12">DSM 100968</strain>
    </source>
</reference>
<name>A0ABS2Q5S0_9BACL</name>
<dbReference type="PANTHER" id="PTHR24421">
    <property type="entry name" value="NITRATE/NITRITE SENSOR PROTEIN NARX-RELATED"/>
    <property type="match status" value="1"/>
</dbReference>
<dbReference type="PANTHER" id="PTHR24421:SF10">
    <property type="entry name" value="NITRATE_NITRITE SENSOR PROTEIN NARQ"/>
    <property type="match status" value="1"/>
</dbReference>
<dbReference type="SUPFAM" id="SSF55874">
    <property type="entry name" value="ATPase domain of HSP90 chaperone/DNA topoisomerase II/histidine kinase"/>
    <property type="match status" value="1"/>
</dbReference>
<feature type="transmembrane region" description="Helical" evidence="9">
    <location>
        <begin position="51"/>
        <end position="78"/>
    </location>
</feature>
<evidence type="ECO:0000256" key="9">
    <source>
        <dbReference type="SAM" id="Phobius"/>
    </source>
</evidence>
<dbReference type="InterPro" id="IPR011712">
    <property type="entry name" value="Sig_transdc_His_kin_sub3_dim/P"/>
</dbReference>